<name>A0ABQ1JQK1_9SPHN</name>
<feature type="chain" id="PRO_5047204418" description="DUF1579 domain-containing protein" evidence="1">
    <location>
        <begin position="20"/>
        <end position="190"/>
    </location>
</feature>
<sequence length="190" mass="20928">MRKVLFCCLILTATMPVHARSTMAPAPVDLATARASMVGAWQGTLEYRDYTADRWFSIPVRTQIAEQGDGATMIRSSDFDDGPTVGNVRITSVELFDPAAGTVSVGTFRKGRVAEVTTYAIRIAPGSRDATHWTIVEEAEGSDDDRPATLRLTTVRDGDTVETLKEVDFLDDDAAQWLVRNRTRLTRTSE</sequence>
<keyword evidence="1" id="KW-0732">Signal</keyword>
<accession>A0ABQ1JQK1</accession>
<reference evidence="3" key="1">
    <citation type="journal article" date="2019" name="Int. J. Syst. Evol. Microbiol.">
        <title>The Global Catalogue of Microorganisms (GCM) 10K type strain sequencing project: providing services to taxonomists for standard genome sequencing and annotation.</title>
        <authorList>
            <consortium name="The Broad Institute Genomics Platform"/>
            <consortium name="The Broad Institute Genome Sequencing Center for Infectious Disease"/>
            <person name="Wu L."/>
            <person name="Ma J."/>
        </authorList>
    </citation>
    <scope>NUCLEOTIDE SEQUENCE [LARGE SCALE GENOMIC DNA]</scope>
    <source>
        <strain evidence="3">CGMCC 1.12851</strain>
    </source>
</reference>
<keyword evidence="3" id="KW-1185">Reference proteome</keyword>
<evidence type="ECO:0000313" key="3">
    <source>
        <dbReference type="Proteomes" id="UP000614261"/>
    </source>
</evidence>
<evidence type="ECO:0008006" key="4">
    <source>
        <dbReference type="Google" id="ProtNLM"/>
    </source>
</evidence>
<gene>
    <name evidence="2" type="ORF">GCM10010833_32470</name>
</gene>
<comment type="caution">
    <text evidence="2">The sequence shown here is derived from an EMBL/GenBank/DDBJ whole genome shotgun (WGS) entry which is preliminary data.</text>
</comment>
<proteinExistence type="predicted"/>
<evidence type="ECO:0000313" key="2">
    <source>
        <dbReference type="EMBL" id="GGB74779.1"/>
    </source>
</evidence>
<dbReference type="EMBL" id="BMGD01000007">
    <property type="protein sequence ID" value="GGB74779.1"/>
    <property type="molecule type" value="Genomic_DNA"/>
</dbReference>
<dbReference type="Proteomes" id="UP000614261">
    <property type="component" value="Unassembled WGS sequence"/>
</dbReference>
<dbReference type="RefSeq" id="WP_188515501.1">
    <property type="nucleotide sequence ID" value="NZ_BMGD01000007.1"/>
</dbReference>
<organism evidence="2 3">
    <name type="scientific">Blastomonas aquatica</name>
    <dbReference type="NCBI Taxonomy" id="1510276"/>
    <lineage>
        <taxon>Bacteria</taxon>
        <taxon>Pseudomonadati</taxon>
        <taxon>Pseudomonadota</taxon>
        <taxon>Alphaproteobacteria</taxon>
        <taxon>Sphingomonadales</taxon>
        <taxon>Sphingomonadaceae</taxon>
        <taxon>Blastomonas</taxon>
    </lineage>
</organism>
<evidence type="ECO:0000256" key="1">
    <source>
        <dbReference type="SAM" id="SignalP"/>
    </source>
</evidence>
<protein>
    <recommendedName>
        <fullName evidence="4">DUF1579 domain-containing protein</fullName>
    </recommendedName>
</protein>
<feature type="signal peptide" evidence="1">
    <location>
        <begin position="1"/>
        <end position="19"/>
    </location>
</feature>